<evidence type="ECO:0000256" key="1">
    <source>
        <dbReference type="SAM" id="MobiDB-lite"/>
    </source>
</evidence>
<evidence type="ECO:0000313" key="2">
    <source>
        <dbReference type="EMBL" id="RSL75047.1"/>
    </source>
</evidence>
<feature type="region of interest" description="Disordered" evidence="1">
    <location>
        <begin position="139"/>
        <end position="166"/>
    </location>
</feature>
<evidence type="ECO:0000313" key="3">
    <source>
        <dbReference type="Proteomes" id="UP000287972"/>
    </source>
</evidence>
<evidence type="ECO:0008006" key="4">
    <source>
        <dbReference type="Google" id="ProtNLM"/>
    </source>
</evidence>
<sequence>MAELLVIGPILSVSLRLIAELGISMVGIDAEVHALDMIAKNVEDDIEDALMFYDKFAKYGISQERKLRDRAYVSIEKTQHALEMFRQRLEAHGNNQTLSVLLGDRIRVRKLVEPLQATQAQLARRVDWMRAALSDLEKNFDPSKEKEGLASSVPPNERPGWVETED</sequence>
<proteinExistence type="predicted"/>
<dbReference type="EMBL" id="NKCL01000374">
    <property type="protein sequence ID" value="RSL75047.1"/>
    <property type="molecule type" value="Genomic_DNA"/>
</dbReference>
<dbReference type="AlphaFoldDB" id="A0A428RBZ4"/>
<feature type="compositionally biased region" description="Basic and acidic residues" evidence="1">
    <location>
        <begin position="139"/>
        <end position="148"/>
    </location>
</feature>
<protein>
    <recommendedName>
        <fullName evidence="4">Prion-inhibition and propagation HeLo domain-containing protein</fullName>
    </recommendedName>
</protein>
<gene>
    <name evidence="2" type="ORF">CEP51_011225</name>
</gene>
<dbReference type="Proteomes" id="UP000287972">
    <property type="component" value="Unassembled WGS sequence"/>
</dbReference>
<name>A0A428RBZ4_9HYPO</name>
<accession>A0A428RBZ4</accession>
<comment type="caution">
    <text evidence="2">The sequence shown here is derived from an EMBL/GenBank/DDBJ whole genome shotgun (WGS) entry which is preliminary data.</text>
</comment>
<reference evidence="2 3" key="1">
    <citation type="submission" date="2017-06" db="EMBL/GenBank/DDBJ databases">
        <title>Comparative genomic analysis of Ambrosia Fusariam Clade fungi.</title>
        <authorList>
            <person name="Stajich J.E."/>
            <person name="Carrillo J."/>
            <person name="Kijimoto T."/>
            <person name="Eskalen A."/>
            <person name="O'Donnell K."/>
            <person name="Kasson M."/>
        </authorList>
    </citation>
    <scope>NUCLEOTIDE SEQUENCE [LARGE SCALE GENOMIC DNA]</scope>
    <source>
        <strain evidence="2 3">NRRL62606</strain>
    </source>
</reference>
<keyword evidence="3" id="KW-1185">Reference proteome</keyword>
<organism evidence="2 3">
    <name type="scientific">Fusarium floridanum</name>
    <dbReference type="NCBI Taxonomy" id="1325733"/>
    <lineage>
        <taxon>Eukaryota</taxon>
        <taxon>Fungi</taxon>
        <taxon>Dikarya</taxon>
        <taxon>Ascomycota</taxon>
        <taxon>Pezizomycotina</taxon>
        <taxon>Sordariomycetes</taxon>
        <taxon>Hypocreomycetidae</taxon>
        <taxon>Hypocreales</taxon>
        <taxon>Nectriaceae</taxon>
        <taxon>Fusarium</taxon>
        <taxon>Fusarium solani species complex</taxon>
    </lineage>
</organism>